<evidence type="ECO:0000313" key="2">
    <source>
        <dbReference type="Proteomes" id="UP000002508"/>
    </source>
</evidence>
<dbReference type="KEGG" id="cag:Cagg_3622"/>
<accession>B8GA84</accession>
<gene>
    <name evidence="1" type="ordered locus">Cagg_3622</name>
</gene>
<proteinExistence type="predicted"/>
<name>B8GA84_CHLAD</name>
<dbReference type="AlphaFoldDB" id="B8GA84"/>
<dbReference type="Proteomes" id="UP000002508">
    <property type="component" value="Chromosome"/>
</dbReference>
<sequence>MVAAAHIIATADLVHRIEQTRQGVNWLITARRTDQWAKIEGIFYAARELCTRPIDGEAQRELWRMRHDLLELRIVLRREWQAKIEETTAKLLQDNQPLRQLGEMLSGLPPILQKSKDALSRAGNLPPVKMLSGLPLIRDYLDPKQQKQKEITQALDQTLDYPFMIELGWRLDHVLAVANQTEQEFWGTIGDELNAVAQVVQAIAEKVQQIELQYWLVEPYNELVERYRQLSQHNSLAQHSA</sequence>
<dbReference type="EMBL" id="CP001337">
    <property type="protein sequence ID" value="ACL26459.1"/>
    <property type="molecule type" value="Genomic_DNA"/>
</dbReference>
<reference evidence="1" key="1">
    <citation type="submission" date="2008-12" db="EMBL/GenBank/DDBJ databases">
        <title>Complete sequence of Chloroflexus aggregans DSM 9485.</title>
        <authorList>
            <consortium name="US DOE Joint Genome Institute"/>
            <person name="Lucas S."/>
            <person name="Copeland A."/>
            <person name="Lapidus A."/>
            <person name="Glavina del Rio T."/>
            <person name="Dalin E."/>
            <person name="Tice H."/>
            <person name="Pitluck S."/>
            <person name="Foster B."/>
            <person name="Larimer F."/>
            <person name="Land M."/>
            <person name="Hauser L."/>
            <person name="Kyrpides N."/>
            <person name="Mikhailova N."/>
            <person name="Bryant D."/>
            <person name="Richardson P."/>
        </authorList>
    </citation>
    <scope>NUCLEOTIDE SEQUENCE</scope>
    <source>
        <strain evidence="1">DSM 9485</strain>
    </source>
</reference>
<dbReference type="HOGENOM" id="CLU_1150258_0_0_0"/>
<evidence type="ECO:0000313" key="1">
    <source>
        <dbReference type="EMBL" id="ACL26459.1"/>
    </source>
</evidence>
<protein>
    <submittedName>
        <fullName evidence="1">Uncharacterized protein</fullName>
    </submittedName>
</protein>
<organism evidence="1 2">
    <name type="scientific">Chloroflexus aggregans (strain MD-66 / DSM 9485)</name>
    <dbReference type="NCBI Taxonomy" id="326427"/>
    <lineage>
        <taxon>Bacteria</taxon>
        <taxon>Bacillati</taxon>
        <taxon>Chloroflexota</taxon>
        <taxon>Chloroflexia</taxon>
        <taxon>Chloroflexales</taxon>
        <taxon>Chloroflexineae</taxon>
        <taxon>Chloroflexaceae</taxon>
        <taxon>Chloroflexus</taxon>
    </lineage>
</organism>
<keyword evidence="2" id="KW-1185">Reference proteome</keyword>